<dbReference type="HOGENOM" id="CLU_2484821_0_0_1"/>
<protein>
    <submittedName>
        <fullName evidence="3">Unplaced genomic scaffold CY34scaffold_227, whole genome shotgun sequence</fullName>
    </submittedName>
</protein>
<keyword evidence="4" id="KW-1185">Reference proteome</keyword>
<keyword evidence="1" id="KW-0472">Membrane</keyword>
<proteinExistence type="predicted"/>
<accession>A0A0D0B5J5</accession>
<dbReference type="InterPro" id="IPR045340">
    <property type="entry name" value="DUF6533"/>
</dbReference>
<feature type="transmembrane region" description="Helical" evidence="1">
    <location>
        <begin position="57"/>
        <end position="77"/>
    </location>
</feature>
<evidence type="ECO:0000313" key="3">
    <source>
        <dbReference type="EMBL" id="KIK39113.1"/>
    </source>
</evidence>
<keyword evidence="1" id="KW-1133">Transmembrane helix</keyword>
<organism evidence="3 4">
    <name type="scientific">Suillus luteus UH-Slu-Lm8-n1</name>
    <dbReference type="NCBI Taxonomy" id="930992"/>
    <lineage>
        <taxon>Eukaryota</taxon>
        <taxon>Fungi</taxon>
        <taxon>Dikarya</taxon>
        <taxon>Basidiomycota</taxon>
        <taxon>Agaricomycotina</taxon>
        <taxon>Agaricomycetes</taxon>
        <taxon>Agaricomycetidae</taxon>
        <taxon>Boletales</taxon>
        <taxon>Suillineae</taxon>
        <taxon>Suillaceae</taxon>
        <taxon>Suillus</taxon>
    </lineage>
</organism>
<dbReference type="EMBL" id="KN835358">
    <property type="protein sequence ID" value="KIK39113.1"/>
    <property type="molecule type" value="Genomic_DNA"/>
</dbReference>
<evidence type="ECO:0000256" key="1">
    <source>
        <dbReference type="SAM" id="Phobius"/>
    </source>
</evidence>
<dbReference type="InParanoid" id="A0A0D0B5J5"/>
<name>A0A0D0B5J5_9AGAM</name>
<reference evidence="3 4" key="1">
    <citation type="submission" date="2014-04" db="EMBL/GenBank/DDBJ databases">
        <authorList>
            <consortium name="DOE Joint Genome Institute"/>
            <person name="Kuo A."/>
            <person name="Ruytinx J."/>
            <person name="Rineau F."/>
            <person name="Colpaert J."/>
            <person name="Kohler A."/>
            <person name="Nagy L.G."/>
            <person name="Floudas D."/>
            <person name="Copeland A."/>
            <person name="Barry K.W."/>
            <person name="Cichocki N."/>
            <person name="Veneault-Fourrey C."/>
            <person name="LaButti K."/>
            <person name="Lindquist E.A."/>
            <person name="Lipzen A."/>
            <person name="Lundell T."/>
            <person name="Morin E."/>
            <person name="Murat C."/>
            <person name="Sun H."/>
            <person name="Tunlid A."/>
            <person name="Henrissat B."/>
            <person name="Grigoriev I.V."/>
            <person name="Hibbett D.S."/>
            <person name="Martin F."/>
            <person name="Nordberg H.P."/>
            <person name="Cantor M.N."/>
            <person name="Hua S.X."/>
        </authorList>
    </citation>
    <scope>NUCLEOTIDE SEQUENCE [LARGE SCALE GENOMIC DNA]</scope>
    <source>
        <strain evidence="3 4">UH-Slu-Lm8-n1</strain>
    </source>
</reference>
<feature type="transmembrane region" description="Helical" evidence="1">
    <location>
        <begin position="24"/>
        <end position="45"/>
    </location>
</feature>
<sequence length="87" mass="10361">MEASYDGISRTIPLFWWPLIKFNIVFNYFAVASFTAVVYDWVLTFGKEFELVWRKRCSFMSVLYVSVRFLGILYAGYDHKVDEIARR</sequence>
<dbReference type="Proteomes" id="UP000054485">
    <property type="component" value="Unassembled WGS sequence"/>
</dbReference>
<keyword evidence="1" id="KW-0812">Transmembrane</keyword>
<dbReference type="OrthoDB" id="3038503at2759"/>
<gene>
    <name evidence="3" type="ORF">CY34DRAFT_350345</name>
</gene>
<evidence type="ECO:0000313" key="4">
    <source>
        <dbReference type="Proteomes" id="UP000054485"/>
    </source>
</evidence>
<dbReference type="Pfam" id="PF20151">
    <property type="entry name" value="DUF6533"/>
    <property type="match status" value="1"/>
</dbReference>
<dbReference type="AlphaFoldDB" id="A0A0D0B5J5"/>
<feature type="domain" description="DUF6533" evidence="2">
    <location>
        <begin position="28"/>
        <end position="73"/>
    </location>
</feature>
<reference evidence="4" key="2">
    <citation type="submission" date="2015-01" db="EMBL/GenBank/DDBJ databases">
        <title>Evolutionary Origins and Diversification of the Mycorrhizal Mutualists.</title>
        <authorList>
            <consortium name="DOE Joint Genome Institute"/>
            <consortium name="Mycorrhizal Genomics Consortium"/>
            <person name="Kohler A."/>
            <person name="Kuo A."/>
            <person name="Nagy L.G."/>
            <person name="Floudas D."/>
            <person name="Copeland A."/>
            <person name="Barry K.W."/>
            <person name="Cichocki N."/>
            <person name="Veneault-Fourrey C."/>
            <person name="LaButti K."/>
            <person name="Lindquist E.A."/>
            <person name="Lipzen A."/>
            <person name="Lundell T."/>
            <person name="Morin E."/>
            <person name="Murat C."/>
            <person name="Riley R."/>
            <person name="Ohm R."/>
            <person name="Sun H."/>
            <person name="Tunlid A."/>
            <person name="Henrissat B."/>
            <person name="Grigoriev I.V."/>
            <person name="Hibbett D.S."/>
            <person name="Martin F."/>
        </authorList>
    </citation>
    <scope>NUCLEOTIDE SEQUENCE [LARGE SCALE GENOMIC DNA]</scope>
    <source>
        <strain evidence="4">UH-Slu-Lm8-n1</strain>
    </source>
</reference>
<evidence type="ECO:0000259" key="2">
    <source>
        <dbReference type="Pfam" id="PF20151"/>
    </source>
</evidence>